<evidence type="ECO:0000313" key="6">
    <source>
        <dbReference type="EMBL" id="CAD8625622.1"/>
    </source>
</evidence>
<dbReference type="PANTHER" id="PTHR36895">
    <property type="match status" value="1"/>
</dbReference>
<keyword evidence="4" id="KW-0934">Plastid</keyword>
<feature type="chain" id="PRO_5030598912" description="Uncharacterized protein ycf23" evidence="5">
    <location>
        <begin position="19"/>
        <end position="291"/>
    </location>
</feature>
<comment type="subcellular location">
    <subcellularLocation>
        <location evidence="1">Plastid</location>
    </subcellularLocation>
</comment>
<evidence type="ECO:0000256" key="1">
    <source>
        <dbReference type="ARBA" id="ARBA00004474"/>
    </source>
</evidence>
<comment type="similarity">
    <text evidence="2">Belongs to the ycf23 family.</text>
</comment>
<dbReference type="GO" id="GO:0009536">
    <property type="term" value="C:plastid"/>
    <property type="evidence" value="ECO:0007669"/>
    <property type="project" value="UniProtKB-SubCell"/>
</dbReference>
<reference evidence="6" key="1">
    <citation type="submission" date="2021-01" db="EMBL/GenBank/DDBJ databases">
        <authorList>
            <person name="Corre E."/>
            <person name="Pelletier E."/>
            <person name="Niang G."/>
            <person name="Scheremetjew M."/>
            <person name="Finn R."/>
            <person name="Kale V."/>
            <person name="Holt S."/>
            <person name="Cochrane G."/>
            <person name="Meng A."/>
            <person name="Brown T."/>
            <person name="Cohen L."/>
        </authorList>
    </citation>
    <scope>NUCLEOTIDE SEQUENCE</scope>
    <source>
        <strain evidence="6">CCAP979/52</strain>
    </source>
</reference>
<evidence type="ECO:0000256" key="3">
    <source>
        <dbReference type="ARBA" id="ARBA00021523"/>
    </source>
</evidence>
<accession>A0A7S0QE85</accession>
<dbReference type="InterPro" id="IPR013785">
    <property type="entry name" value="Aldolase_TIM"/>
</dbReference>
<dbReference type="SUPFAM" id="SSF51569">
    <property type="entry name" value="Aldolase"/>
    <property type="match status" value="1"/>
</dbReference>
<dbReference type="InterPro" id="IPR007570">
    <property type="entry name" value="Uncharacterised_Ycf23"/>
</dbReference>
<organism evidence="6">
    <name type="scientific">Cryptomonas curvata</name>
    <dbReference type="NCBI Taxonomy" id="233186"/>
    <lineage>
        <taxon>Eukaryota</taxon>
        <taxon>Cryptophyceae</taxon>
        <taxon>Cryptomonadales</taxon>
        <taxon>Cryptomonadaceae</taxon>
        <taxon>Cryptomonas</taxon>
    </lineage>
</organism>
<proteinExistence type="inferred from homology"/>
<feature type="signal peptide" evidence="5">
    <location>
        <begin position="1"/>
        <end position="18"/>
    </location>
</feature>
<protein>
    <recommendedName>
        <fullName evidence="3">Uncharacterized protein ycf23</fullName>
    </recommendedName>
</protein>
<dbReference type="PANTHER" id="PTHR36895:SF1">
    <property type="entry name" value="YCF23 PROTEIN"/>
    <property type="match status" value="1"/>
</dbReference>
<name>A0A7S0QE85_9CRYP</name>
<dbReference type="Gene3D" id="3.20.20.70">
    <property type="entry name" value="Aldolase class I"/>
    <property type="match status" value="1"/>
</dbReference>
<sequence length="291" mass="30076">MQSVALMIAFAQLVSVGAFAPLPMMNHRSKVIGLRCVSQGSVSPNLVLRPFQDKSALKIISGLKNFNSASVSQVVKAASAGGATHVDIACSAELVNLARSLTDLPICVSSVDPKEFVAAVEAGASMVEIGNYDGFYGEGRVFSAEEVLRLTRETRALLGDRIPLSVTVPHTLALDQQVSLAIELEAAGADIIQTEGGMPMKPSTGGLQGLIEKAAPTLAATAAIAKAVRIPTMAASGISYLTAPLALAAGAAGVGVGSAINKLNSDIAMVAAVREIKEAMQEARVRDPSRR</sequence>
<dbReference type="EMBL" id="HBEZ01005825">
    <property type="protein sequence ID" value="CAD8625622.1"/>
    <property type="molecule type" value="Transcribed_RNA"/>
</dbReference>
<gene>
    <name evidence="6" type="ORF">CCUR1050_LOCUS3299</name>
</gene>
<keyword evidence="5" id="KW-0732">Signal</keyword>
<dbReference type="Pfam" id="PF04481">
    <property type="entry name" value="DUF561"/>
    <property type="match status" value="1"/>
</dbReference>
<dbReference type="AlphaFoldDB" id="A0A7S0QE85"/>
<evidence type="ECO:0000256" key="5">
    <source>
        <dbReference type="SAM" id="SignalP"/>
    </source>
</evidence>
<evidence type="ECO:0000256" key="2">
    <source>
        <dbReference type="ARBA" id="ARBA00009664"/>
    </source>
</evidence>
<evidence type="ECO:0000256" key="4">
    <source>
        <dbReference type="ARBA" id="ARBA00022640"/>
    </source>
</evidence>